<accession>K8WTZ1</accession>
<dbReference type="NCBIfam" id="NF038054">
    <property type="entry name" value="T3SS_SctI"/>
    <property type="match status" value="1"/>
</dbReference>
<dbReference type="InterPro" id="IPR012670">
    <property type="entry name" value="T3SS_YscI/HrpB"/>
</dbReference>
<dbReference type="InterPro" id="IPR037203">
    <property type="entry name" value="T3SS_needle-like_sf"/>
</dbReference>
<gene>
    <name evidence="1" type="ORF">OO7_02286</name>
</gene>
<dbReference type="HOGENOM" id="CLU_180891_0_0_6"/>
<evidence type="ECO:0000313" key="2">
    <source>
        <dbReference type="Proteomes" id="UP000010290"/>
    </source>
</evidence>
<dbReference type="InterPro" id="IPR047754">
    <property type="entry name" value="T3SS_SctI-like"/>
</dbReference>
<dbReference type="Pfam" id="PF17001">
    <property type="entry name" value="T3SS_basalb_I"/>
    <property type="match status" value="1"/>
</dbReference>
<proteinExistence type="predicted"/>
<dbReference type="EMBL" id="AKKN01000003">
    <property type="protein sequence ID" value="EKT60882.1"/>
    <property type="molecule type" value="Genomic_DNA"/>
</dbReference>
<evidence type="ECO:0000313" key="1">
    <source>
        <dbReference type="EMBL" id="EKT60882.1"/>
    </source>
</evidence>
<dbReference type="OrthoDB" id="6479160at2"/>
<reference evidence="1 2" key="1">
    <citation type="journal article" date="2012" name="BMC Genomics">
        <title>Comparative genomics of bacteria in the genus Providencia isolated from wild Drosophila melanogaster.</title>
        <authorList>
            <person name="Galac M.R."/>
            <person name="Lazzaro B.P."/>
        </authorList>
    </citation>
    <scope>NUCLEOTIDE SEQUENCE [LARGE SCALE GENOMIC DNA]</scope>
    <source>
        <strain evidence="1 2">DSM 19967</strain>
    </source>
</reference>
<dbReference type="Proteomes" id="UP000010290">
    <property type="component" value="Chromosome"/>
</dbReference>
<dbReference type="PATRIC" id="fig|1141660.3.peg.458"/>
<name>K8WTZ1_9GAMM</name>
<dbReference type="GO" id="GO:0030254">
    <property type="term" value="P:protein secretion by the type III secretion system"/>
    <property type="evidence" value="ECO:0007669"/>
    <property type="project" value="InterPro"/>
</dbReference>
<dbReference type="RefSeq" id="WP_008914340.1">
    <property type="nucleotide sequence ID" value="NZ_CM001773.1"/>
</dbReference>
<comment type="caution">
    <text evidence="1">The sequence shown here is derived from an EMBL/GenBank/DDBJ whole genome shotgun (WGS) entry which is preliminary data.</text>
</comment>
<dbReference type="AlphaFoldDB" id="K8WTZ1"/>
<protein>
    <submittedName>
        <fullName evidence="1">Putative virulence associated protein</fullName>
    </submittedName>
</protein>
<keyword evidence="2" id="KW-1185">Reference proteome</keyword>
<dbReference type="SUPFAM" id="SSF140129">
    <property type="entry name" value="MxiH-like"/>
    <property type="match status" value="1"/>
</dbReference>
<organism evidence="1 2">
    <name type="scientific">Providencia sneebia DSM 19967</name>
    <dbReference type="NCBI Taxonomy" id="1141660"/>
    <lineage>
        <taxon>Bacteria</taxon>
        <taxon>Pseudomonadati</taxon>
        <taxon>Pseudomonadota</taxon>
        <taxon>Gammaproteobacteria</taxon>
        <taxon>Enterobacterales</taxon>
        <taxon>Morganellaceae</taxon>
        <taxon>Providencia</taxon>
    </lineage>
</organism>
<sequence>MLVMNPPITSSIDNLVPVLSDQPIEDKIKSLYSQYTVEVQNKKNTLIDQAENLDVSNPMEVMKIQHLIGQYSLELNFISTITHKLTGTLDTLLKAQ</sequence>